<keyword evidence="1" id="KW-1133">Transmembrane helix</keyword>
<proteinExistence type="predicted"/>
<dbReference type="AlphaFoldDB" id="A0A7M5TWB6"/>
<keyword evidence="3" id="KW-1185">Reference proteome</keyword>
<evidence type="ECO:0000313" key="3">
    <source>
        <dbReference type="Proteomes" id="UP000594262"/>
    </source>
</evidence>
<keyword evidence="1" id="KW-0812">Transmembrane</keyword>
<feature type="transmembrane region" description="Helical" evidence="1">
    <location>
        <begin position="30"/>
        <end position="48"/>
    </location>
</feature>
<dbReference type="GeneID" id="136817912"/>
<name>A0A7M5TWB6_9CNID</name>
<evidence type="ECO:0000313" key="2">
    <source>
        <dbReference type="EnsemblMetazoa" id="CLYHEMP002901.1"/>
    </source>
</evidence>
<protein>
    <submittedName>
        <fullName evidence="2">Uncharacterized protein</fullName>
    </submittedName>
</protein>
<dbReference type="RefSeq" id="XP_066930354.1">
    <property type="nucleotide sequence ID" value="XM_067074253.1"/>
</dbReference>
<dbReference type="Proteomes" id="UP000594262">
    <property type="component" value="Unplaced"/>
</dbReference>
<dbReference type="EnsemblMetazoa" id="CLYHEMT002901.1">
    <property type="protein sequence ID" value="CLYHEMP002901.1"/>
    <property type="gene ID" value="CLYHEMG002901"/>
</dbReference>
<sequence length="130" mass="14979">MGKDSDNEFYYPDGKDKYGKNKRGVDWKKIGTRAVILILIFLVLRYFYGGKPETPRIKKGTYNVADFKDKVGEPIFDPSKLKPLKRYEDPEGCPPFVDCEHLTCNQGEDRVIRKDENGCRICTCIIHNSL</sequence>
<reference evidence="2" key="1">
    <citation type="submission" date="2021-01" db="UniProtKB">
        <authorList>
            <consortium name="EnsemblMetazoa"/>
        </authorList>
    </citation>
    <scope>IDENTIFICATION</scope>
</reference>
<evidence type="ECO:0000256" key="1">
    <source>
        <dbReference type="SAM" id="Phobius"/>
    </source>
</evidence>
<keyword evidence="1" id="KW-0472">Membrane</keyword>
<organism evidence="2 3">
    <name type="scientific">Clytia hemisphaerica</name>
    <dbReference type="NCBI Taxonomy" id="252671"/>
    <lineage>
        <taxon>Eukaryota</taxon>
        <taxon>Metazoa</taxon>
        <taxon>Cnidaria</taxon>
        <taxon>Hydrozoa</taxon>
        <taxon>Hydroidolina</taxon>
        <taxon>Leptothecata</taxon>
        <taxon>Obeliida</taxon>
        <taxon>Clytiidae</taxon>
        <taxon>Clytia</taxon>
    </lineage>
</organism>
<accession>A0A7M5TWB6</accession>